<protein>
    <submittedName>
        <fullName evidence="2">GNAT family N-acetyltransferase</fullName>
    </submittedName>
</protein>
<name>A0A7S8HE32_9HYPH</name>
<dbReference type="RefSeq" id="WP_213162477.1">
    <property type="nucleotide sequence ID" value="NZ_CP058214.1"/>
</dbReference>
<dbReference type="SUPFAM" id="SSF55729">
    <property type="entry name" value="Acyl-CoA N-acyltransferases (Nat)"/>
    <property type="match status" value="1"/>
</dbReference>
<proteinExistence type="predicted"/>
<dbReference type="AlphaFoldDB" id="A0A7S8HE32"/>
<dbReference type="InterPro" id="IPR000182">
    <property type="entry name" value="GNAT_dom"/>
</dbReference>
<reference evidence="2 3" key="1">
    <citation type="submission" date="2020-06" db="EMBL/GenBank/DDBJ databases">
        <title>Genome sequence of 2 isolates from Red Sea Mangroves.</title>
        <authorList>
            <person name="Sefrji F."/>
            <person name="Michoud G."/>
            <person name="Merlino G."/>
            <person name="Daffonchio D."/>
        </authorList>
    </citation>
    <scope>NUCLEOTIDE SEQUENCE [LARGE SCALE GENOMIC DNA]</scope>
    <source>
        <strain evidence="2 3">R1DC25</strain>
    </source>
</reference>
<dbReference type="InterPro" id="IPR016181">
    <property type="entry name" value="Acyl_CoA_acyltransferase"/>
</dbReference>
<evidence type="ECO:0000313" key="2">
    <source>
        <dbReference type="EMBL" id="QPC45104.1"/>
    </source>
</evidence>
<dbReference type="EMBL" id="CP058214">
    <property type="protein sequence ID" value="QPC45104.1"/>
    <property type="molecule type" value="Genomic_DNA"/>
</dbReference>
<feature type="domain" description="N-acetyltransferase" evidence="1">
    <location>
        <begin position="17"/>
        <end position="190"/>
    </location>
</feature>
<dbReference type="PROSITE" id="PS51186">
    <property type="entry name" value="GNAT"/>
    <property type="match status" value="1"/>
</dbReference>
<dbReference type="Proteomes" id="UP000593594">
    <property type="component" value="Chromosome"/>
</dbReference>
<dbReference type="Pfam" id="PF13302">
    <property type="entry name" value="Acetyltransf_3"/>
    <property type="match status" value="1"/>
</dbReference>
<dbReference type="KEGG" id="kmn:HW532_21845"/>
<dbReference type="PANTHER" id="PTHR43792:SF1">
    <property type="entry name" value="N-ACETYLTRANSFERASE DOMAIN-CONTAINING PROTEIN"/>
    <property type="match status" value="1"/>
</dbReference>
<keyword evidence="3" id="KW-1185">Reference proteome</keyword>
<dbReference type="Gene3D" id="3.40.630.30">
    <property type="match status" value="1"/>
</dbReference>
<dbReference type="GO" id="GO:0016747">
    <property type="term" value="F:acyltransferase activity, transferring groups other than amino-acyl groups"/>
    <property type="evidence" value="ECO:0007669"/>
    <property type="project" value="InterPro"/>
</dbReference>
<sequence>MITHLSSDALVLETERLRLAPMTMADEDIARALLCDPRVMRYVTDVMTPEAVRDHMAEATRRGAGGRIGIWCAFRKDTGEKIGDGVLTPVPIDGRDTDWSQVVPDAYPADQIEVGYLLVPSAWGQGFATEICARLLQFAFEETSLSEVVATTDPDNRKSQHVLTKCGMRALGVKRAYGDDNAQWFAMTRPEWEARGTPS</sequence>
<dbReference type="InterPro" id="IPR051531">
    <property type="entry name" value="N-acetyltransferase"/>
</dbReference>
<evidence type="ECO:0000313" key="3">
    <source>
        <dbReference type="Proteomes" id="UP000593594"/>
    </source>
</evidence>
<dbReference type="PANTHER" id="PTHR43792">
    <property type="entry name" value="GNAT FAMILY, PUTATIVE (AFU_ORTHOLOGUE AFUA_3G00765)-RELATED-RELATED"/>
    <property type="match status" value="1"/>
</dbReference>
<accession>A0A7S8HE32</accession>
<keyword evidence="2" id="KW-0808">Transferase</keyword>
<organism evidence="2 3">
    <name type="scientific">Kaustia mangrovi</name>
    <dbReference type="NCBI Taxonomy" id="2593653"/>
    <lineage>
        <taxon>Bacteria</taxon>
        <taxon>Pseudomonadati</taxon>
        <taxon>Pseudomonadota</taxon>
        <taxon>Alphaproteobacteria</taxon>
        <taxon>Hyphomicrobiales</taxon>
        <taxon>Parvibaculaceae</taxon>
        <taxon>Kaustia</taxon>
    </lineage>
</organism>
<evidence type="ECO:0000259" key="1">
    <source>
        <dbReference type="PROSITE" id="PS51186"/>
    </source>
</evidence>
<gene>
    <name evidence="2" type="ORF">HW532_21845</name>
</gene>